<dbReference type="PANTHER" id="PTHR42760:SF78">
    <property type="entry name" value="3-OXOACYL-[ACYL-CARRIER-PROTEIN] REDUCTASE [NADH]"/>
    <property type="match status" value="1"/>
</dbReference>
<dbReference type="PANTHER" id="PTHR42760">
    <property type="entry name" value="SHORT-CHAIN DEHYDROGENASES/REDUCTASES FAMILY MEMBER"/>
    <property type="match status" value="1"/>
</dbReference>
<dbReference type="SUPFAM" id="SSF51735">
    <property type="entry name" value="NAD(P)-binding Rossmann-fold domains"/>
    <property type="match status" value="1"/>
</dbReference>
<accession>A0AAV3U3Y5</accession>
<dbReference type="EMBL" id="BAABLX010000024">
    <property type="protein sequence ID" value="GAA4945806.1"/>
    <property type="molecule type" value="Genomic_DNA"/>
</dbReference>
<dbReference type="Gene3D" id="3.40.50.720">
    <property type="entry name" value="NAD(P)-binding Rossmann-like Domain"/>
    <property type="match status" value="1"/>
</dbReference>
<dbReference type="RefSeq" id="WP_345422849.1">
    <property type="nucleotide sequence ID" value="NZ_AP031496.1"/>
</dbReference>
<name>A0AAV3U3Y5_9ALTE</name>
<proteinExistence type="inferred from homology"/>
<comment type="caution">
    <text evidence="2">The sequence shown here is derived from an EMBL/GenBank/DDBJ whole genome shotgun (WGS) entry which is preliminary data.</text>
</comment>
<evidence type="ECO:0000313" key="2">
    <source>
        <dbReference type="EMBL" id="GAA4945806.1"/>
    </source>
</evidence>
<gene>
    <name evidence="2" type="ORF">GCM10025791_26280</name>
</gene>
<sequence length="253" mass="26752">MSNQFDNRVVVITGAGSGLGQTSAQLFAKQGAHLVLIDLNSEGLAQTQANIEAEGGTAESFTLDVSDEQSVKEVGEAICGKHELVHVLYNNAGIAYGEVNLPINQISKEKWLHYLSVNSLAPLMLAEALRPSLARAKGVIIKQTSMASYVPANGYGVSKAMLNSLIYGMANVYGAEGIRAVGIAPGLMETPANKAALTAETHARIQAMQLVDLHGTASDIANLALFLASNEGRFINCEIVNCDAGNKLRGWRG</sequence>
<protein>
    <submittedName>
        <fullName evidence="2">SDR family NAD(P)-dependent oxidoreductase</fullName>
    </submittedName>
</protein>
<dbReference type="CDD" id="cd05233">
    <property type="entry name" value="SDR_c"/>
    <property type="match status" value="1"/>
</dbReference>
<dbReference type="Proteomes" id="UP001409585">
    <property type="component" value="Unassembled WGS sequence"/>
</dbReference>
<dbReference type="InterPro" id="IPR002347">
    <property type="entry name" value="SDR_fam"/>
</dbReference>
<evidence type="ECO:0000313" key="3">
    <source>
        <dbReference type="Proteomes" id="UP001409585"/>
    </source>
</evidence>
<dbReference type="GO" id="GO:0016616">
    <property type="term" value="F:oxidoreductase activity, acting on the CH-OH group of donors, NAD or NADP as acceptor"/>
    <property type="evidence" value="ECO:0007669"/>
    <property type="project" value="TreeGrafter"/>
</dbReference>
<dbReference type="Pfam" id="PF13561">
    <property type="entry name" value="adh_short_C2"/>
    <property type="match status" value="1"/>
</dbReference>
<organism evidence="2 3">
    <name type="scientific">Halioxenophilus aromaticivorans</name>
    <dbReference type="NCBI Taxonomy" id="1306992"/>
    <lineage>
        <taxon>Bacteria</taxon>
        <taxon>Pseudomonadati</taxon>
        <taxon>Pseudomonadota</taxon>
        <taxon>Gammaproteobacteria</taxon>
        <taxon>Alteromonadales</taxon>
        <taxon>Alteromonadaceae</taxon>
        <taxon>Halioxenophilus</taxon>
    </lineage>
</organism>
<evidence type="ECO:0000256" key="1">
    <source>
        <dbReference type="ARBA" id="ARBA00006484"/>
    </source>
</evidence>
<reference evidence="3" key="1">
    <citation type="journal article" date="2019" name="Int. J. Syst. Evol. Microbiol.">
        <title>The Global Catalogue of Microorganisms (GCM) 10K type strain sequencing project: providing services to taxonomists for standard genome sequencing and annotation.</title>
        <authorList>
            <consortium name="The Broad Institute Genomics Platform"/>
            <consortium name="The Broad Institute Genome Sequencing Center for Infectious Disease"/>
            <person name="Wu L."/>
            <person name="Ma J."/>
        </authorList>
    </citation>
    <scope>NUCLEOTIDE SEQUENCE [LARGE SCALE GENOMIC DNA]</scope>
    <source>
        <strain evidence="3">JCM 19134</strain>
    </source>
</reference>
<dbReference type="PRINTS" id="PR00081">
    <property type="entry name" value="GDHRDH"/>
</dbReference>
<keyword evidence="3" id="KW-1185">Reference proteome</keyword>
<dbReference type="InterPro" id="IPR036291">
    <property type="entry name" value="NAD(P)-bd_dom_sf"/>
</dbReference>
<comment type="similarity">
    <text evidence="1">Belongs to the short-chain dehydrogenases/reductases (SDR) family.</text>
</comment>
<dbReference type="AlphaFoldDB" id="A0AAV3U3Y5"/>